<evidence type="ECO:0000313" key="1">
    <source>
        <dbReference type="EMBL" id="GAA4251452.1"/>
    </source>
</evidence>
<comment type="caution">
    <text evidence="1">The sequence shown here is derived from an EMBL/GenBank/DDBJ whole genome shotgun (WGS) entry which is preliminary data.</text>
</comment>
<dbReference type="Proteomes" id="UP001500620">
    <property type="component" value="Unassembled WGS sequence"/>
</dbReference>
<sequence>MFDYDACVPSDGRTVMDHARRVDGIITLCACPVTGGAARDGDEPAVTGAAGHVTAPRHPFTIDRMSVKG</sequence>
<accession>A0ABP8DAT3</accession>
<dbReference type="EMBL" id="BAABAT010000011">
    <property type="protein sequence ID" value="GAA4251452.1"/>
    <property type="molecule type" value="Genomic_DNA"/>
</dbReference>
<organism evidence="1 2">
    <name type="scientific">Dactylosporangium darangshiense</name>
    <dbReference type="NCBI Taxonomy" id="579108"/>
    <lineage>
        <taxon>Bacteria</taxon>
        <taxon>Bacillati</taxon>
        <taxon>Actinomycetota</taxon>
        <taxon>Actinomycetes</taxon>
        <taxon>Micromonosporales</taxon>
        <taxon>Micromonosporaceae</taxon>
        <taxon>Dactylosporangium</taxon>
    </lineage>
</organism>
<protein>
    <submittedName>
        <fullName evidence="1">Uncharacterized protein</fullName>
    </submittedName>
</protein>
<gene>
    <name evidence="1" type="ORF">GCM10022255_044150</name>
</gene>
<reference evidence="2" key="1">
    <citation type="journal article" date="2019" name="Int. J. Syst. Evol. Microbiol.">
        <title>The Global Catalogue of Microorganisms (GCM) 10K type strain sequencing project: providing services to taxonomists for standard genome sequencing and annotation.</title>
        <authorList>
            <consortium name="The Broad Institute Genomics Platform"/>
            <consortium name="The Broad Institute Genome Sequencing Center for Infectious Disease"/>
            <person name="Wu L."/>
            <person name="Ma J."/>
        </authorList>
    </citation>
    <scope>NUCLEOTIDE SEQUENCE [LARGE SCALE GENOMIC DNA]</scope>
    <source>
        <strain evidence="2">JCM 17441</strain>
    </source>
</reference>
<evidence type="ECO:0000313" key="2">
    <source>
        <dbReference type="Proteomes" id="UP001500620"/>
    </source>
</evidence>
<dbReference type="RefSeq" id="WP_345129006.1">
    <property type="nucleotide sequence ID" value="NZ_BAABAT010000011.1"/>
</dbReference>
<keyword evidence="2" id="KW-1185">Reference proteome</keyword>
<name>A0ABP8DAT3_9ACTN</name>
<proteinExistence type="predicted"/>